<organism evidence="2 3">
    <name type="scientific">Prunus dulcis</name>
    <name type="common">Almond</name>
    <name type="synonym">Amygdalus dulcis</name>
    <dbReference type="NCBI Taxonomy" id="3755"/>
    <lineage>
        <taxon>Eukaryota</taxon>
        <taxon>Viridiplantae</taxon>
        <taxon>Streptophyta</taxon>
        <taxon>Embryophyta</taxon>
        <taxon>Tracheophyta</taxon>
        <taxon>Spermatophyta</taxon>
        <taxon>Magnoliopsida</taxon>
        <taxon>eudicotyledons</taxon>
        <taxon>Gunneridae</taxon>
        <taxon>Pentapetalae</taxon>
        <taxon>rosids</taxon>
        <taxon>fabids</taxon>
        <taxon>Rosales</taxon>
        <taxon>Rosaceae</taxon>
        <taxon>Amygdaloideae</taxon>
        <taxon>Amygdaleae</taxon>
        <taxon>Prunus</taxon>
    </lineage>
</organism>
<dbReference type="EMBL" id="JAJFAZ020000002">
    <property type="protein sequence ID" value="KAI5344049.1"/>
    <property type="molecule type" value="Genomic_DNA"/>
</dbReference>
<dbReference type="Proteomes" id="UP001054821">
    <property type="component" value="Chromosome 2"/>
</dbReference>
<evidence type="ECO:0000313" key="3">
    <source>
        <dbReference type="Proteomes" id="UP001054821"/>
    </source>
</evidence>
<evidence type="ECO:0000256" key="1">
    <source>
        <dbReference type="SAM" id="MobiDB-lite"/>
    </source>
</evidence>
<comment type="caution">
    <text evidence="2">The sequence shown here is derived from an EMBL/GenBank/DDBJ whole genome shotgun (WGS) entry which is preliminary data.</text>
</comment>
<accession>A0AAD4ZFK9</accession>
<gene>
    <name evidence="2" type="ORF">L3X38_011926</name>
</gene>
<reference evidence="2 3" key="1">
    <citation type="journal article" date="2022" name="G3 (Bethesda)">
        <title>Whole-genome sequence and methylome profiling of the almond [Prunus dulcis (Mill.) D.A. Webb] cultivar 'Nonpareil'.</title>
        <authorList>
            <person name="D'Amico-Willman K.M."/>
            <person name="Ouma W.Z."/>
            <person name="Meulia T."/>
            <person name="Sideli G.M."/>
            <person name="Gradziel T.M."/>
            <person name="Fresnedo-Ramirez J."/>
        </authorList>
    </citation>
    <scope>NUCLEOTIDE SEQUENCE [LARGE SCALE GENOMIC DNA]</scope>
    <source>
        <strain evidence="2">Clone GOH B32 T37-40</strain>
    </source>
</reference>
<name>A0AAD4ZFK9_PRUDU</name>
<protein>
    <submittedName>
        <fullName evidence="2">Uncharacterized protein</fullName>
    </submittedName>
</protein>
<feature type="region of interest" description="Disordered" evidence="1">
    <location>
        <begin position="80"/>
        <end position="104"/>
    </location>
</feature>
<evidence type="ECO:0000313" key="2">
    <source>
        <dbReference type="EMBL" id="KAI5344049.1"/>
    </source>
</evidence>
<sequence>MAWAGLDVPTLALYHGQACQPAGSNRPRGLPNDNWTEKKLRTTPTVSVVRRSRYFFIFIPFRRLVSWRRAPRDDVGQMAEATEEKLERRTCSGKSGKPQIWAPTSELGPRTLDWKKTTSRVKLIAMH</sequence>
<dbReference type="AlphaFoldDB" id="A0AAD4ZFK9"/>
<keyword evidence="3" id="KW-1185">Reference proteome</keyword>
<proteinExistence type="predicted"/>